<feature type="transmembrane region" description="Helical" evidence="1">
    <location>
        <begin position="25"/>
        <end position="47"/>
    </location>
</feature>
<dbReference type="RefSeq" id="WP_169579928.1">
    <property type="nucleotide sequence ID" value="NZ_CABLBR010000031.1"/>
</dbReference>
<dbReference type="Pfam" id="PF00501">
    <property type="entry name" value="AMP-binding"/>
    <property type="match status" value="1"/>
</dbReference>
<name>A0ABY5VJH6_9FIRM</name>
<dbReference type="NCBIfam" id="TIGR01733">
    <property type="entry name" value="AA-adenyl-dom"/>
    <property type="match status" value="1"/>
</dbReference>
<feature type="domain" description="Carrier" evidence="2">
    <location>
        <begin position="690"/>
        <end position="768"/>
    </location>
</feature>
<dbReference type="CDD" id="cd05930">
    <property type="entry name" value="A_NRPS"/>
    <property type="match status" value="1"/>
</dbReference>
<evidence type="ECO:0000313" key="4">
    <source>
        <dbReference type="Proteomes" id="UP001060164"/>
    </source>
</evidence>
<gene>
    <name evidence="3" type="ORF">NQ502_05680</name>
</gene>
<evidence type="ECO:0000259" key="2">
    <source>
        <dbReference type="PROSITE" id="PS50075"/>
    </source>
</evidence>
<evidence type="ECO:0000256" key="1">
    <source>
        <dbReference type="SAM" id="Phobius"/>
    </source>
</evidence>
<reference evidence="3" key="1">
    <citation type="journal article" date="2022" name="Cell">
        <title>Design, construction, and in vivo augmentation of a complex gut microbiome.</title>
        <authorList>
            <person name="Cheng A.G."/>
            <person name="Ho P.Y."/>
            <person name="Aranda-Diaz A."/>
            <person name="Jain S."/>
            <person name="Yu F.B."/>
            <person name="Meng X."/>
            <person name="Wang M."/>
            <person name="Iakiviak M."/>
            <person name="Nagashima K."/>
            <person name="Zhao A."/>
            <person name="Murugkar P."/>
            <person name="Patil A."/>
            <person name="Atabakhsh K."/>
            <person name="Weakley A."/>
            <person name="Yan J."/>
            <person name="Brumbaugh A.R."/>
            <person name="Higginbottom S."/>
            <person name="Dimas A."/>
            <person name="Shiver A.L."/>
            <person name="Deutschbauer A."/>
            <person name="Neff N."/>
            <person name="Sonnenburg J.L."/>
            <person name="Huang K.C."/>
            <person name="Fischbach M.A."/>
        </authorList>
    </citation>
    <scope>NUCLEOTIDE SEQUENCE</scope>
    <source>
        <strain evidence="3">DSM 19829</strain>
    </source>
</reference>
<dbReference type="Gene3D" id="1.10.1200.10">
    <property type="entry name" value="ACP-like"/>
    <property type="match status" value="1"/>
</dbReference>
<keyword evidence="4" id="KW-1185">Reference proteome</keyword>
<dbReference type="Gene3D" id="3.40.50.12780">
    <property type="entry name" value="N-terminal domain of ligase-like"/>
    <property type="match status" value="1"/>
</dbReference>
<keyword evidence="1" id="KW-1133">Transmembrane helix</keyword>
<evidence type="ECO:0000313" key="3">
    <source>
        <dbReference type="EMBL" id="UWP60527.1"/>
    </source>
</evidence>
<dbReference type="InterPro" id="IPR042099">
    <property type="entry name" value="ANL_N_sf"/>
</dbReference>
<organism evidence="3 4">
    <name type="scientific">Ruminococcus gauvreauii</name>
    <dbReference type="NCBI Taxonomy" id="438033"/>
    <lineage>
        <taxon>Bacteria</taxon>
        <taxon>Bacillati</taxon>
        <taxon>Bacillota</taxon>
        <taxon>Clostridia</taxon>
        <taxon>Eubacteriales</taxon>
        <taxon>Oscillospiraceae</taxon>
        <taxon>Ruminococcus</taxon>
    </lineage>
</organism>
<dbReference type="Gene3D" id="3.30.300.30">
    <property type="match status" value="1"/>
</dbReference>
<dbReference type="EMBL" id="CP102290">
    <property type="protein sequence ID" value="UWP60527.1"/>
    <property type="molecule type" value="Genomic_DNA"/>
</dbReference>
<dbReference type="InterPro" id="IPR029058">
    <property type="entry name" value="AB_hydrolase_fold"/>
</dbReference>
<dbReference type="InterPro" id="IPR020845">
    <property type="entry name" value="AMP-binding_CS"/>
</dbReference>
<dbReference type="Pfam" id="PF00975">
    <property type="entry name" value="Thioesterase"/>
    <property type="match status" value="1"/>
</dbReference>
<dbReference type="Proteomes" id="UP001060164">
    <property type="component" value="Chromosome"/>
</dbReference>
<dbReference type="PROSITE" id="PS50075">
    <property type="entry name" value="CARRIER"/>
    <property type="match status" value="1"/>
</dbReference>
<protein>
    <submittedName>
        <fullName evidence="3">Amino acid adenylation domain-containing protein</fullName>
    </submittedName>
</protein>
<dbReference type="SUPFAM" id="SSF47336">
    <property type="entry name" value="ACP-like"/>
    <property type="match status" value="1"/>
</dbReference>
<dbReference type="SUPFAM" id="SSF53474">
    <property type="entry name" value="alpha/beta-Hydrolases"/>
    <property type="match status" value="1"/>
</dbReference>
<dbReference type="SUPFAM" id="SSF56801">
    <property type="entry name" value="Acetyl-CoA synthetase-like"/>
    <property type="match status" value="1"/>
</dbReference>
<dbReference type="PANTHER" id="PTHR45527">
    <property type="entry name" value="NONRIBOSOMAL PEPTIDE SYNTHETASE"/>
    <property type="match status" value="1"/>
</dbReference>
<dbReference type="InterPro" id="IPR009081">
    <property type="entry name" value="PP-bd_ACP"/>
</dbReference>
<dbReference type="Gene3D" id="3.40.50.1820">
    <property type="entry name" value="alpha/beta hydrolase"/>
    <property type="match status" value="1"/>
</dbReference>
<dbReference type="InterPro" id="IPR010071">
    <property type="entry name" value="AA_adenyl_dom"/>
</dbReference>
<dbReference type="PROSITE" id="PS00455">
    <property type="entry name" value="AMP_BINDING"/>
    <property type="match status" value="1"/>
</dbReference>
<accession>A0ABY5VJH6</accession>
<sequence>MMKIFSFVYGVKDLKRGERYRKIEAGSCAVGGLNIISGLTALGILVFKYTGREQFCLTYRMERERSIDFCIRSKSTASEIFGDIVNQVEVSREPAYHDVLDILLDFSDADAYPETDEYHMVLRAKADGGKIRCSVFFKESVYCGGYARQIAEQWLMLLQKRMSEDTIKLDELRLESEEERLARWNTVKSSAEDFSYEYRHSIVEEFYLGFRDHADDTALSDTEGKMTYRQLDQISNRIANMLRLNGVAKGDHVAIVGERSRSMILSILGTLKLGAVYIPIDMELPVNRIRYIMQDAMVKKTLLLERVRDLEEFENAVTLDSIDDYPEEFVNEQIGGEDDAYILYTSGTTGNPKGVIVKHESVVNLSKWFGDTYNLKKNRHVLHMTNMSFDVSVEETITTLLNFAEIHLIPQNIRFNKQEFAAYLTEHKIAIAQFVPVTLKEMLGDTEKIDCLKVVICGGERLDDDLKNDMLRKGYDLFNHYGPTECTVDAVTCKCELASNNLGRPIANTEVYVIDSDKELQMFGAVGELCISGAGMSRGYFRKKEMTEEKFTWIPSLNKKVYRTGDLAVMMPDGNLRFVGRSDHQVKINGLRIELEEIECHLKRYAGIEEAVVTVIRNHYGGRALCAYYKSTASVNYKNIKIFLGQFLPQYMIPNHYILIEEWPVTVNGKIDKNLLGEWESSIQTRKYEAPVNKAEREISDVWKKILGHPRISVVDEFINVGGDSLRAVILSNVLSEKYNLQIPLNSILTSTVRQTAKLLNQGTAKEVLPKDDNLILLKSGSDTARHVFFVHAGNGEAEAFIDLCDGLSVDSYLWGIRADRLADYSPRNVTLSEIACHYVKKLEKVQPEGEIQLIGWCIGGSIAFEMALQLEQKGRTLGFFGMINSFAPDREFWDQVPAFSLYTEAAAIKKLPRSEAFKKLYGKPESISGIWLCLLEYYDMIGLSAEELKKCVDDDMDRAIPYYDSANVTVRHIVYYINVLRTFDNARALYVPTRRLRAQAHFFAAAEETAANIPVWNQYCEKPMQIHEIRGSNFSALQYPKVQEFSELLNKMLSV</sequence>
<dbReference type="PANTHER" id="PTHR45527:SF1">
    <property type="entry name" value="FATTY ACID SYNTHASE"/>
    <property type="match status" value="1"/>
</dbReference>
<dbReference type="Pfam" id="PF00550">
    <property type="entry name" value="PP-binding"/>
    <property type="match status" value="1"/>
</dbReference>
<keyword evidence="1" id="KW-0472">Membrane</keyword>
<dbReference type="InterPro" id="IPR045851">
    <property type="entry name" value="AMP-bd_C_sf"/>
</dbReference>
<dbReference type="InterPro" id="IPR000873">
    <property type="entry name" value="AMP-dep_synth/lig_dom"/>
</dbReference>
<keyword evidence="1" id="KW-0812">Transmembrane</keyword>
<dbReference type="InterPro" id="IPR001031">
    <property type="entry name" value="Thioesterase"/>
</dbReference>
<dbReference type="InterPro" id="IPR036736">
    <property type="entry name" value="ACP-like_sf"/>
</dbReference>
<proteinExistence type="predicted"/>